<evidence type="ECO:0000313" key="1">
    <source>
        <dbReference type="EMBL" id="BCJ47021.1"/>
    </source>
</evidence>
<evidence type="ECO:0000313" key="2">
    <source>
        <dbReference type="Proteomes" id="UP000676967"/>
    </source>
</evidence>
<accession>A0ABN6CP69</accession>
<dbReference type="EMBL" id="AP023356">
    <property type="protein sequence ID" value="BCJ47021.1"/>
    <property type="molecule type" value="Genomic_DNA"/>
</dbReference>
<keyword evidence="2" id="KW-1185">Reference proteome</keyword>
<name>A0ABN6CP69_9ACTN</name>
<proteinExistence type="predicted"/>
<reference evidence="1 2" key="1">
    <citation type="submission" date="2020-08" db="EMBL/GenBank/DDBJ databases">
        <title>Whole genome shotgun sequence of Actinoplanes ianthinogenes NBRC 13996.</title>
        <authorList>
            <person name="Komaki H."/>
            <person name="Tamura T."/>
        </authorList>
    </citation>
    <scope>NUCLEOTIDE SEQUENCE [LARGE SCALE GENOMIC DNA]</scope>
    <source>
        <strain evidence="1 2">NBRC 13996</strain>
    </source>
</reference>
<organism evidence="1 2">
    <name type="scientific">Actinoplanes ianthinogenes</name>
    <dbReference type="NCBI Taxonomy" id="122358"/>
    <lineage>
        <taxon>Bacteria</taxon>
        <taxon>Bacillati</taxon>
        <taxon>Actinomycetota</taxon>
        <taxon>Actinomycetes</taxon>
        <taxon>Micromonosporales</taxon>
        <taxon>Micromonosporaceae</taxon>
        <taxon>Actinoplanes</taxon>
    </lineage>
</organism>
<sequence>MISEAQERDVARFRRDLEDAVAHIRPGQPVTGMSSVEGADASGTVYCVVGLGGELIRVAFFDGWWDAVGPARSGAAVLEALSLAKRKSALACALLQRRRVPFDIFGSEARREAESPRSYAPVSGEQLLYRAEKAAAEMAALRRLIDDRDSNRERAVAGPRGLFVVTLRGARIVSASASHRVHPASGSELAADARDALVAARIRLPRREET</sequence>
<dbReference type="RefSeq" id="WP_189331444.1">
    <property type="nucleotide sequence ID" value="NZ_AP023356.1"/>
</dbReference>
<dbReference type="Proteomes" id="UP000676967">
    <property type="component" value="Chromosome"/>
</dbReference>
<protein>
    <submittedName>
        <fullName evidence="1">Uncharacterized protein</fullName>
    </submittedName>
</protein>
<gene>
    <name evidence="1" type="ORF">Aiant_76780</name>
</gene>